<keyword evidence="1" id="KW-0472">Membrane</keyword>
<dbReference type="Proteomes" id="UP000199048">
    <property type="component" value="Unassembled WGS sequence"/>
</dbReference>
<feature type="transmembrane region" description="Helical" evidence="1">
    <location>
        <begin position="52"/>
        <end position="73"/>
    </location>
</feature>
<keyword evidence="3" id="KW-1185">Reference proteome</keyword>
<keyword evidence="1" id="KW-0812">Transmembrane</keyword>
<evidence type="ECO:0000313" key="3">
    <source>
        <dbReference type="Proteomes" id="UP000199048"/>
    </source>
</evidence>
<proteinExistence type="predicted"/>
<dbReference type="OrthoDB" id="8002928at2"/>
<accession>A0A1I4G6E6</accession>
<evidence type="ECO:0000313" key="2">
    <source>
        <dbReference type="EMBL" id="SFL25163.1"/>
    </source>
</evidence>
<dbReference type="RefSeq" id="WP_092037121.1">
    <property type="nucleotide sequence ID" value="NZ_FOTK01000002.1"/>
</dbReference>
<dbReference type="AlphaFoldDB" id="A0A1I4G6E6"/>
<keyword evidence="1" id="KW-1133">Transmembrane helix</keyword>
<gene>
    <name evidence="2" type="ORF">SAMN05192568_1002209</name>
</gene>
<sequence length="78" mass="8260">MADAESPAAFDIEAQRAQIRRAQEATDRFVAEQHALMVEAAKLNRDRTLAPWQVALSGMAAGAAFFGAGAAFIKLLGA</sequence>
<name>A0A1I4G6E6_9HYPH</name>
<dbReference type="STRING" id="582667.SAMN05192568_1002209"/>
<organism evidence="2 3">
    <name type="scientific">Methylobacterium pseudosasicola</name>
    <dbReference type="NCBI Taxonomy" id="582667"/>
    <lineage>
        <taxon>Bacteria</taxon>
        <taxon>Pseudomonadati</taxon>
        <taxon>Pseudomonadota</taxon>
        <taxon>Alphaproteobacteria</taxon>
        <taxon>Hyphomicrobiales</taxon>
        <taxon>Methylobacteriaceae</taxon>
        <taxon>Methylobacterium</taxon>
    </lineage>
</organism>
<evidence type="ECO:0000256" key="1">
    <source>
        <dbReference type="SAM" id="Phobius"/>
    </source>
</evidence>
<protein>
    <submittedName>
        <fullName evidence="2">Uncharacterized protein</fullName>
    </submittedName>
</protein>
<reference evidence="3" key="1">
    <citation type="submission" date="2016-10" db="EMBL/GenBank/DDBJ databases">
        <authorList>
            <person name="Varghese N."/>
            <person name="Submissions S."/>
        </authorList>
    </citation>
    <scope>NUCLEOTIDE SEQUENCE [LARGE SCALE GENOMIC DNA]</scope>
    <source>
        <strain evidence="3">BL36</strain>
    </source>
</reference>
<dbReference type="EMBL" id="FOTK01000002">
    <property type="protein sequence ID" value="SFL25163.1"/>
    <property type="molecule type" value="Genomic_DNA"/>
</dbReference>